<protein>
    <recommendedName>
        <fullName evidence="2">Metallo-beta-lactamase domain-containing protein</fullName>
    </recommendedName>
</protein>
<evidence type="ECO:0000259" key="2">
    <source>
        <dbReference type="Pfam" id="PF12706"/>
    </source>
</evidence>
<gene>
    <name evidence="3" type="ORF">GCM10011396_46340</name>
</gene>
<evidence type="ECO:0000313" key="4">
    <source>
        <dbReference type="Proteomes" id="UP000637423"/>
    </source>
</evidence>
<dbReference type="InterPro" id="IPR036866">
    <property type="entry name" value="RibonucZ/Hydroxyglut_hydro"/>
</dbReference>
<dbReference type="Gene3D" id="3.60.15.10">
    <property type="entry name" value="Ribonuclease Z/Hydroxyacylglutathione hydrolase-like"/>
    <property type="match status" value="1"/>
</dbReference>
<proteinExistence type="predicted"/>
<sequence length="332" mass="36077">MKRVLKYIGILLVLILVSGAAWLFYQFEHPPELSPYTSLAMPEAAAPEAAGQQVRVTFLGVATLLIDDGETAIMTDGFFTRPGRMTVLTGEVAPDPALIAQTLKRAGVHQLAAVITGHSHYDHALDSPEVAKQTGALLVGSGSTANIGRGWGLPEQSIRTVHGGDELDFGRFHLKFIKSQHAPTGFTGGEIGKPLTPPARATDYKEGDSYSILVQHGQYSLLVQTSAGFVEGALKGVHADAVFLGVGTLGMQPEAFRQAYWKQVVQTVGARRVFPIHWDDFTRPLAQDLVALPFPFDDFTTSMNFIIKNGKQDKVEIRMAPAWRRIDPFAGL</sequence>
<comment type="caution">
    <text evidence="3">The sequence shown here is derived from an EMBL/GenBank/DDBJ whole genome shotgun (WGS) entry which is preliminary data.</text>
</comment>
<keyword evidence="4" id="KW-1185">Reference proteome</keyword>
<reference evidence="3" key="2">
    <citation type="submission" date="2020-09" db="EMBL/GenBank/DDBJ databases">
        <authorList>
            <person name="Sun Q."/>
            <person name="Zhou Y."/>
        </authorList>
    </citation>
    <scope>NUCLEOTIDE SEQUENCE</scope>
    <source>
        <strain evidence="3">CGMCC 1.10998</strain>
    </source>
</reference>
<dbReference type="InterPro" id="IPR050114">
    <property type="entry name" value="UPF0173_UPF0282_UlaG_hydrolase"/>
</dbReference>
<evidence type="ECO:0000256" key="1">
    <source>
        <dbReference type="SAM" id="Phobius"/>
    </source>
</evidence>
<dbReference type="CDD" id="cd06262">
    <property type="entry name" value="metallo-hydrolase-like_MBL-fold"/>
    <property type="match status" value="1"/>
</dbReference>
<keyword evidence="1" id="KW-1133">Transmembrane helix</keyword>
<dbReference type="RefSeq" id="WP_188568526.1">
    <property type="nucleotide sequence ID" value="NZ_BMED01000006.1"/>
</dbReference>
<dbReference type="AlphaFoldDB" id="A0A916XRU6"/>
<dbReference type="InterPro" id="IPR001279">
    <property type="entry name" value="Metallo-B-lactamas"/>
</dbReference>
<accession>A0A916XRU6</accession>
<keyword evidence="1" id="KW-0812">Transmembrane</keyword>
<name>A0A916XRU6_9BURK</name>
<dbReference type="PANTHER" id="PTHR43546:SF3">
    <property type="entry name" value="UPF0173 METAL-DEPENDENT HYDROLASE MJ1163"/>
    <property type="match status" value="1"/>
</dbReference>
<dbReference type="EMBL" id="BMED01000006">
    <property type="protein sequence ID" value="GGC93753.1"/>
    <property type="molecule type" value="Genomic_DNA"/>
</dbReference>
<evidence type="ECO:0000313" key="3">
    <source>
        <dbReference type="EMBL" id="GGC93753.1"/>
    </source>
</evidence>
<reference evidence="3" key="1">
    <citation type="journal article" date="2014" name="Int. J. Syst. Evol. Microbiol.">
        <title>Complete genome sequence of Corynebacterium casei LMG S-19264T (=DSM 44701T), isolated from a smear-ripened cheese.</title>
        <authorList>
            <consortium name="US DOE Joint Genome Institute (JGI-PGF)"/>
            <person name="Walter F."/>
            <person name="Albersmeier A."/>
            <person name="Kalinowski J."/>
            <person name="Ruckert C."/>
        </authorList>
    </citation>
    <scope>NUCLEOTIDE SEQUENCE</scope>
    <source>
        <strain evidence="3">CGMCC 1.10998</strain>
    </source>
</reference>
<feature type="domain" description="Metallo-beta-lactamase" evidence="2">
    <location>
        <begin position="101"/>
        <end position="278"/>
    </location>
</feature>
<dbReference type="Pfam" id="PF12706">
    <property type="entry name" value="Lactamase_B_2"/>
    <property type="match status" value="1"/>
</dbReference>
<dbReference type="Proteomes" id="UP000637423">
    <property type="component" value="Unassembled WGS sequence"/>
</dbReference>
<dbReference type="SUPFAM" id="SSF56281">
    <property type="entry name" value="Metallo-hydrolase/oxidoreductase"/>
    <property type="match status" value="1"/>
</dbReference>
<dbReference type="PANTHER" id="PTHR43546">
    <property type="entry name" value="UPF0173 METAL-DEPENDENT HYDROLASE MJ1163-RELATED"/>
    <property type="match status" value="1"/>
</dbReference>
<feature type="transmembrane region" description="Helical" evidence="1">
    <location>
        <begin position="7"/>
        <end position="25"/>
    </location>
</feature>
<organism evidence="3 4">
    <name type="scientific">Undibacterium terreum</name>
    <dbReference type="NCBI Taxonomy" id="1224302"/>
    <lineage>
        <taxon>Bacteria</taxon>
        <taxon>Pseudomonadati</taxon>
        <taxon>Pseudomonadota</taxon>
        <taxon>Betaproteobacteria</taxon>
        <taxon>Burkholderiales</taxon>
        <taxon>Oxalobacteraceae</taxon>
        <taxon>Undibacterium</taxon>
    </lineage>
</organism>
<keyword evidence="1" id="KW-0472">Membrane</keyword>